<reference evidence="1 2" key="1">
    <citation type="journal article" date="2017" name="Genome Announc.">
        <title>Draft Genome Sequence of Romboutsia maritimum sp. nov. Strain CCRI-22766(T), Isolated from Coastal Estuarine Mud.</title>
        <authorList>
            <person name="Maheux A.F."/>
            <person name="Boudreau D.K."/>
            <person name="Berube E."/>
            <person name="Boissinot M."/>
            <person name="Raymond F."/>
            <person name="Brodeur S."/>
            <person name="Corbeil J."/>
            <person name="Brightwell G."/>
            <person name="Broda D."/>
            <person name="Omar R.F."/>
            <person name="Bergeron M.G."/>
        </authorList>
    </citation>
    <scope>NUCLEOTIDE SEQUENCE [LARGE SCALE GENOMIC DNA]</scope>
    <source>
        <strain evidence="1 2">CCRI-22766</strain>
    </source>
</reference>
<comment type="caution">
    <text evidence="1">The sequence shown here is derived from an EMBL/GenBank/DDBJ whole genome shotgun (WGS) entry which is preliminary data.</text>
</comment>
<sequence length="97" mass="11320">LYSDGILIAYMAEATTKSIKKIALQKEIGSFTTFCIKEGKKRALKDILESEEIKPILEAKDIQYNMRYWKRKYLIFSFFVGGIDHECAYISSKMDFF</sequence>
<name>A0A371IPG9_9FIRM</name>
<dbReference type="AlphaFoldDB" id="A0A371IPG9"/>
<accession>A0A371IPG9</accession>
<organism evidence="1 2">
    <name type="scientific">Romboutsia maritimum</name>
    <dbReference type="NCBI Taxonomy" id="2020948"/>
    <lineage>
        <taxon>Bacteria</taxon>
        <taxon>Bacillati</taxon>
        <taxon>Bacillota</taxon>
        <taxon>Clostridia</taxon>
        <taxon>Peptostreptococcales</taxon>
        <taxon>Peptostreptococcaceae</taxon>
        <taxon>Romboutsia</taxon>
    </lineage>
</organism>
<feature type="non-terminal residue" evidence="1">
    <location>
        <position position="1"/>
    </location>
</feature>
<evidence type="ECO:0000313" key="1">
    <source>
        <dbReference type="EMBL" id="RDY22381.1"/>
    </source>
</evidence>
<gene>
    <name evidence="1" type="ORF">CHF27_013905</name>
</gene>
<protein>
    <submittedName>
        <fullName evidence="1">Uncharacterized protein</fullName>
    </submittedName>
</protein>
<evidence type="ECO:0000313" key="2">
    <source>
        <dbReference type="Proteomes" id="UP000243494"/>
    </source>
</evidence>
<dbReference type="OrthoDB" id="369674at2"/>
<dbReference type="RefSeq" id="WP_158534785.1">
    <property type="nucleotide sequence ID" value="NZ_NOJZ02000088.1"/>
</dbReference>
<proteinExistence type="predicted"/>
<keyword evidence="2" id="KW-1185">Reference proteome</keyword>
<dbReference type="EMBL" id="NOJZ02000088">
    <property type="protein sequence ID" value="RDY22381.1"/>
    <property type="molecule type" value="Genomic_DNA"/>
</dbReference>
<dbReference type="Proteomes" id="UP000243494">
    <property type="component" value="Unassembled WGS sequence"/>
</dbReference>